<evidence type="ECO:0000313" key="3">
    <source>
        <dbReference type="EMBL" id="EEF22608.1"/>
    </source>
</evidence>
<gene>
    <name evidence="3" type="ORF">RCOM_2032510</name>
</gene>
<keyword evidence="2" id="KW-0732">Signal</keyword>
<organism evidence="3 4">
    <name type="scientific">Ricinus communis</name>
    <name type="common">Castor bean</name>
    <dbReference type="NCBI Taxonomy" id="3988"/>
    <lineage>
        <taxon>Eukaryota</taxon>
        <taxon>Viridiplantae</taxon>
        <taxon>Streptophyta</taxon>
        <taxon>Embryophyta</taxon>
        <taxon>Tracheophyta</taxon>
        <taxon>Spermatophyta</taxon>
        <taxon>Magnoliopsida</taxon>
        <taxon>eudicotyledons</taxon>
        <taxon>Gunneridae</taxon>
        <taxon>Pentapetalae</taxon>
        <taxon>rosids</taxon>
        <taxon>fabids</taxon>
        <taxon>Malpighiales</taxon>
        <taxon>Euphorbiaceae</taxon>
        <taxon>Acalyphoideae</taxon>
        <taxon>Acalypheae</taxon>
        <taxon>Ricinus</taxon>
    </lineage>
</organism>
<feature type="non-terminal residue" evidence="3">
    <location>
        <position position="215"/>
    </location>
</feature>
<feature type="compositionally biased region" description="Low complexity" evidence="1">
    <location>
        <begin position="164"/>
        <end position="207"/>
    </location>
</feature>
<dbReference type="EMBL" id="EQ992389">
    <property type="protein sequence ID" value="EEF22608.1"/>
    <property type="molecule type" value="Genomic_DNA"/>
</dbReference>
<feature type="region of interest" description="Disordered" evidence="1">
    <location>
        <begin position="139"/>
        <end position="215"/>
    </location>
</feature>
<sequence>MSSLFFASAVMRTLLLRASGSSASSAMVAGVAAWTASCRPRHGRFNCCTDAFTAPACAGGTARTGAATGARAATRACAWTTCAVRSASTRCRLRYCATLLASGPASARAAISRLHVPRGARCHVRARLGGAKSMRTFFMAPSPSARAGRSRATADRSRPRTACRRISAAPRCSPSPSAPGRRSAGAPAATGPRATPRAPRGLRASRGPRPPGSGP</sequence>
<evidence type="ECO:0000256" key="2">
    <source>
        <dbReference type="SAM" id="SignalP"/>
    </source>
</evidence>
<keyword evidence="4" id="KW-1185">Reference proteome</keyword>
<proteinExistence type="predicted"/>
<accession>B9TNF6</accession>
<evidence type="ECO:0000256" key="1">
    <source>
        <dbReference type="SAM" id="MobiDB-lite"/>
    </source>
</evidence>
<evidence type="ECO:0008006" key="5">
    <source>
        <dbReference type="Google" id="ProtNLM"/>
    </source>
</evidence>
<protein>
    <recommendedName>
        <fullName evidence="5">Secreted protein</fullName>
    </recommendedName>
</protein>
<name>B9TNF6_RICCO</name>
<dbReference type="Proteomes" id="UP000008311">
    <property type="component" value="Unassembled WGS sequence"/>
</dbReference>
<reference evidence="4" key="1">
    <citation type="journal article" date="2010" name="Nat. Biotechnol.">
        <title>Draft genome sequence of the oilseed species Ricinus communis.</title>
        <authorList>
            <person name="Chan A.P."/>
            <person name="Crabtree J."/>
            <person name="Zhao Q."/>
            <person name="Lorenzi H."/>
            <person name="Orvis J."/>
            <person name="Puiu D."/>
            <person name="Melake-Berhan A."/>
            <person name="Jones K.M."/>
            <person name="Redman J."/>
            <person name="Chen G."/>
            <person name="Cahoon E.B."/>
            <person name="Gedil M."/>
            <person name="Stanke M."/>
            <person name="Haas B.J."/>
            <person name="Wortman J.R."/>
            <person name="Fraser-Liggett C.M."/>
            <person name="Ravel J."/>
            <person name="Rabinowicz P.D."/>
        </authorList>
    </citation>
    <scope>NUCLEOTIDE SEQUENCE [LARGE SCALE GENOMIC DNA]</scope>
    <source>
        <strain evidence="4">cv. Hale</strain>
    </source>
</reference>
<feature type="chain" id="PRO_5002890348" description="Secreted protein" evidence="2">
    <location>
        <begin position="21"/>
        <end position="215"/>
    </location>
</feature>
<dbReference type="InParanoid" id="B9TNF6"/>
<feature type="signal peptide" evidence="2">
    <location>
        <begin position="1"/>
        <end position="20"/>
    </location>
</feature>
<dbReference type="AlphaFoldDB" id="B9TNF6"/>
<evidence type="ECO:0000313" key="4">
    <source>
        <dbReference type="Proteomes" id="UP000008311"/>
    </source>
</evidence>